<dbReference type="EMBL" id="HBHJ01010462">
    <property type="protein sequence ID" value="CAD9677484.1"/>
    <property type="molecule type" value="Transcribed_RNA"/>
</dbReference>
<feature type="transmembrane region" description="Helical" evidence="6">
    <location>
        <begin position="290"/>
        <end position="308"/>
    </location>
</feature>
<feature type="transmembrane region" description="Helical" evidence="6">
    <location>
        <begin position="7"/>
        <end position="26"/>
    </location>
</feature>
<keyword evidence="2 6" id="KW-0812">Transmembrane</keyword>
<dbReference type="PANTHER" id="PTHR10231">
    <property type="entry name" value="NUCLEOTIDE-SUGAR TRANSMEMBRANE TRANSPORTER"/>
    <property type="match status" value="1"/>
</dbReference>
<comment type="subcellular location">
    <subcellularLocation>
        <location evidence="1">Membrane</location>
        <topology evidence="1">Multi-pass membrane protein</topology>
    </subcellularLocation>
</comment>
<feature type="transmembrane region" description="Helical" evidence="6">
    <location>
        <begin position="168"/>
        <end position="188"/>
    </location>
</feature>
<evidence type="ECO:0000313" key="7">
    <source>
        <dbReference type="EMBL" id="CAD9677484.1"/>
    </source>
</evidence>
<keyword evidence="4 6" id="KW-0472">Membrane</keyword>
<dbReference type="GO" id="GO:0015165">
    <property type="term" value="F:pyrimidine nucleotide-sugar transmembrane transporter activity"/>
    <property type="evidence" value="ECO:0007669"/>
    <property type="project" value="InterPro"/>
</dbReference>
<sequence>MDRVIKYGALALLVLQNTALVLTMRYSRVSDGPRYVSSTAVASMELVKFVTCLAVLFAQGKYSLARFSGTLSQQVVNKPLEVVKLSVPSLLYMVQNNLLYFALSHLSATPYQVLYQLKILTSAVFSVLMLPGKRLSALKWFSLLVLTFGVVLTKTSQGSSTDGGQDSFMGFVAVILASVTSGFAGVYFERVLKGSHASLWLRNIQMGCCSIVLSFATVYWQDGEQVREQGFFYGYNRVVVAVILLQALGGIVVALVVKYADNILKGFAASFSIVTSCILEMLFFEFAPNVNFFLGAVLVNVSIALYGYDPKSRRRRRAPGAKDVAPDKSGASDRLYEKV</sequence>
<name>A0A7S2WAX6_9STRA</name>
<protein>
    <recommendedName>
        <fullName evidence="8">UDP-N-acetylglucosamine transporter</fullName>
    </recommendedName>
</protein>
<dbReference type="Pfam" id="PF04142">
    <property type="entry name" value="Nuc_sug_transp"/>
    <property type="match status" value="1"/>
</dbReference>
<reference evidence="7" key="1">
    <citation type="submission" date="2021-01" db="EMBL/GenBank/DDBJ databases">
        <authorList>
            <person name="Corre E."/>
            <person name="Pelletier E."/>
            <person name="Niang G."/>
            <person name="Scheremetjew M."/>
            <person name="Finn R."/>
            <person name="Kale V."/>
            <person name="Holt S."/>
            <person name="Cochrane G."/>
            <person name="Meng A."/>
            <person name="Brown T."/>
            <person name="Cohen L."/>
        </authorList>
    </citation>
    <scope>NUCLEOTIDE SEQUENCE</scope>
    <source>
        <strain evidence="7">CCMP1243</strain>
    </source>
</reference>
<gene>
    <name evidence="7" type="ORF">RMAR1173_LOCUS6819</name>
</gene>
<evidence type="ECO:0000256" key="2">
    <source>
        <dbReference type="ARBA" id="ARBA00022692"/>
    </source>
</evidence>
<proteinExistence type="predicted"/>
<evidence type="ECO:0000256" key="4">
    <source>
        <dbReference type="ARBA" id="ARBA00023136"/>
    </source>
</evidence>
<keyword evidence="3 6" id="KW-1133">Transmembrane helix</keyword>
<dbReference type="InterPro" id="IPR037185">
    <property type="entry name" value="EmrE-like"/>
</dbReference>
<feature type="transmembrane region" description="Helical" evidence="6">
    <location>
        <begin position="46"/>
        <end position="64"/>
    </location>
</feature>
<evidence type="ECO:0000256" key="1">
    <source>
        <dbReference type="ARBA" id="ARBA00004141"/>
    </source>
</evidence>
<feature type="compositionally biased region" description="Basic and acidic residues" evidence="5">
    <location>
        <begin position="324"/>
        <end position="339"/>
    </location>
</feature>
<accession>A0A7S2WAX6</accession>
<evidence type="ECO:0000256" key="5">
    <source>
        <dbReference type="SAM" id="MobiDB-lite"/>
    </source>
</evidence>
<evidence type="ECO:0000256" key="6">
    <source>
        <dbReference type="SAM" id="Phobius"/>
    </source>
</evidence>
<dbReference type="InterPro" id="IPR007271">
    <property type="entry name" value="Nuc_sug_transpt"/>
</dbReference>
<dbReference type="AlphaFoldDB" id="A0A7S2WAX6"/>
<dbReference type="NCBIfam" id="TIGR00803">
    <property type="entry name" value="nst"/>
    <property type="match status" value="1"/>
</dbReference>
<feature type="transmembrane region" description="Helical" evidence="6">
    <location>
        <begin position="264"/>
        <end position="284"/>
    </location>
</feature>
<feature type="transmembrane region" description="Helical" evidence="6">
    <location>
        <begin position="200"/>
        <end position="220"/>
    </location>
</feature>
<dbReference type="GO" id="GO:0000139">
    <property type="term" value="C:Golgi membrane"/>
    <property type="evidence" value="ECO:0007669"/>
    <property type="project" value="InterPro"/>
</dbReference>
<dbReference type="PIRSF" id="PIRSF005799">
    <property type="entry name" value="UDP-gal_transpt"/>
    <property type="match status" value="1"/>
</dbReference>
<feature type="transmembrane region" description="Helical" evidence="6">
    <location>
        <begin position="137"/>
        <end position="156"/>
    </location>
</feature>
<organism evidence="7">
    <name type="scientific">Rhizochromulina marina</name>
    <dbReference type="NCBI Taxonomy" id="1034831"/>
    <lineage>
        <taxon>Eukaryota</taxon>
        <taxon>Sar</taxon>
        <taxon>Stramenopiles</taxon>
        <taxon>Ochrophyta</taxon>
        <taxon>Dictyochophyceae</taxon>
        <taxon>Rhizochromulinales</taxon>
        <taxon>Rhizochromulina</taxon>
    </lineage>
</organism>
<dbReference type="SUPFAM" id="SSF103481">
    <property type="entry name" value="Multidrug resistance efflux transporter EmrE"/>
    <property type="match status" value="1"/>
</dbReference>
<feature type="region of interest" description="Disordered" evidence="5">
    <location>
        <begin position="313"/>
        <end position="339"/>
    </location>
</feature>
<evidence type="ECO:0008006" key="8">
    <source>
        <dbReference type="Google" id="ProtNLM"/>
    </source>
</evidence>
<feature type="transmembrane region" description="Helical" evidence="6">
    <location>
        <begin position="232"/>
        <end position="257"/>
    </location>
</feature>
<evidence type="ECO:0000256" key="3">
    <source>
        <dbReference type="ARBA" id="ARBA00022989"/>
    </source>
</evidence>